<dbReference type="EMBL" id="JAODUP010000061">
    <property type="protein sequence ID" value="KAK2164633.1"/>
    <property type="molecule type" value="Genomic_DNA"/>
</dbReference>
<evidence type="ECO:0000313" key="2">
    <source>
        <dbReference type="Proteomes" id="UP001208570"/>
    </source>
</evidence>
<comment type="caution">
    <text evidence="1">The sequence shown here is derived from an EMBL/GenBank/DDBJ whole genome shotgun (WGS) entry which is preliminary data.</text>
</comment>
<dbReference type="AlphaFoldDB" id="A0AAD9NDJ2"/>
<protein>
    <submittedName>
        <fullName evidence="1">Uncharacterized protein</fullName>
    </submittedName>
</protein>
<accession>A0AAD9NDJ2</accession>
<keyword evidence="2" id="KW-1185">Reference proteome</keyword>
<organism evidence="1 2">
    <name type="scientific">Paralvinella palmiformis</name>
    <dbReference type="NCBI Taxonomy" id="53620"/>
    <lineage>
        <taxon>Eukaryota</taxon>
        <taxon>Metazoa</taxon>
        <taxon>Spiralia</taxon>
        <taxon>Lophotrochozoa</taxon>
        <taxon>Annelida</taxon>
        <taxon>Polychaeta</taxon>
        <taxon>Sedentaria</taxon>
        <taxon>Canalipalpata</taxon>
        <taxon>Terebellida</taxon>
        <taxon>Terebelliformia</taxon>
        <taxon>Alvinellidae</taxon>
        <taxon>Paralvinella</taxon>
    </lineage>
</organism>
<proteinExistence type="predicted"/>
<sequence>MTVIWPIGVDDELYGDDCGFDVVVPFLVITTITNPRRNKMARSKHFDIDRMEYHRTDYDKAGNSTPQPGDLRLTTSHFINEIRVT</sequence>
<name>A0AAD9NDJ2_9ANNE</name>
<reference evidence="1" key="1">
    <citation type="journal article" date="2023" name="Mol. Biol. Evol.">
        <title>Third-Generation Sequencing Reveals the Adaptive Role of the Epigenome in Three Deep-Sea Polychaetes.</title>
        <authorList>
            <person name="Perez M."/>
            <person name="Aroh O."/>
            <person name="Sun Y."/>
            <person name="Lan Y."/>
            <person name="Juniper S.K."/>
            <person name="Young C.R."/>
            <person name="Angers B."/>
            <person name="Qian P.Y."/>
        </authorList>
    </citation>
    <scope>NUCLEOTIDE SEQUENCE</scope>
    <source>
        <strain evidence="1">P08H-3</strain>
    </source>
</reference>
<evidence type="ECO:0000313" key="1">
    <source>
        <dbReference type="EMBL" id="KAK2164633.1"/>
    </source>
</evidence>
<dbReference type="Proteomes" id="UP001208570">
    <property type="component" value="Unassembled WGS sequence"/>
</dbReference>
<gene>
    <name evidence="1" type="ORF">LSH36_61g10037</name>
</gene>